<evidence type="ECO:0000313" key="2">
    <source>
        <dbReference type="Proteomes" id="UP001501581"/>
    </source>
</evidence>
<name>A0ABN1U3T8_9ACTN</name>
<gene>
    <name evidence="1" type="ORF">GCM10009668_42960</name>
</gene>
<protein>
    <submittedName>
        <fullName evidence="1">Uncharacterized protein</fullName>
    </submittedName>
</protein>
<dbReference type="EMBL" id="BAAALG010000024">
    <property type="protein sequence ID" value="GAA1115664.1"/>
    <property type="molecule type" value="Genomic_DNA"/>
</dbReference>
<reference evidence="1 2" key="1">
    <citation type="journal article" date="2019" name="Int. J. Syst. Evol. Microbiol.">
        <title>The Global Catalogue of Microorganisms (GCM) 10K type strain sequencing project: providing services to taxonomists for standard genome sequencing and annotation.</title>
        <authorList>
            <consortium name="The Broad Institute Genomics Platform"/>
            <consortium name="The Broad Institute Genome Sequencing Center for Infectious Disease"/>
            <person name="Wu L."/>
            <person name="Ma J."/>
        </authorList>
    </citation>
    <scope>NUCLEOTIDE SEQUENCE [LARGE SCALE GENOMIC DNA]</scope>
    <source>
        <strain evidence="1 2">JCM 13008</strain>
    </source>
</reference>
<keyword evidence="2" id="KW-1185">Reference proteome</keyword>
<dbReference type="Proteomes" id="UP001501581">
    <property type="component" value="Unassembled WGS sequence"/>
</dbReference>
<sequence length="614" mass="66262">MKWIPEPKPPTGGLAAEGFYKLLGRPRLDPLTVLVRETAQNSWDARLQNDLPVDFSIQGWVLDDRERRALRDRVFVNASSATGTSLAAELSQPVLLGLYITDRNTKGLGGPLQADQVDPHDTYDWVDFVLNVGEANTQGHTGGTYGFGKTISYVVSAANAVVIHSRTVYRGRLQTRLIACAIGKKFARGGKLFTGRHWWGETGDEAPIPVTGQQADRIASAIGMPEFHDGETGTNILIVAPDLGGRTAEQAMKFIAESVTWHLWPKLTPRKGRSVPMSIHVGWNGDPVPIPRPEDRPPLHGFAQAFRAVLDGEIAKDVPGLKVDPIHCLRPKARVGTLATVPLIHRDRVQVDDGHDPEDPDSPRAAAAITGASHHVALLRTPELVVDYLEGPPPPEGGTEWAGVFRADDDQDKHFAPAEPPTHDSWNPELLPKGRGRTIVNVGLREIKSALENRWASRKRSRHADVASTALIADELAYLIGSVDGRGRGRRRREAGGGQPGATRPKVDFVYSGPIEMAGELATLARLRVTPAPSSQTTRLHVAVAAALDGSSADPALDPSLALVAANVAGEPVEVGGRSHALTLSHSSSVEVELLVRRGPETTVLFDLEAEPVR</sequence>
<comment type="caution">
    <text evidence="1">The sequence shown here is derived from an EMBL/GenBank/DDBJ whole genome shotgun (WGS) entry which is preliminary data.</text>
</comment>
<organism evidence="1 2">
    <name type="scientific">Nocardioides dubius</name>
    <dbReference type="NCBI Taxonomy" id="317019"/>
    <lineage>
        <taxon>Bacteria</taxon>
        <taxon>Bacillati</taxon>
        <taxon>Actinomycetota</taxon>
        <taxon>Actinomycetes</taxon>
        <taxon>Propionibacteriales</taxon>
        <taxon>Nocardioidaceae</taxon>
        <taxon>Nocardioides</taxon>
    </lineage>
</organism>
<dbReference type="RefSeq" id="WP_343996991.1">
    <property type="nucleotide sequence ID" value="NZ_BAAALG010000024.1"/>
</dbReference>
<accession>A0ABN1U3T8</accession>
<proteinExistence type="predicted"/>
<evidence type="ECO:0000313" key="1">
    <source>
        <dbReference type="EMBL" id="GAA1115664.1"/>
    </source>
</evidence>